<dbReference type="InterPro" id="IPR050482">
    <property type="entry name" value="Sensor_HK_TwoCompSys"/>
</dbReference>
<dbReference type="InterPro" id="IPR036890">
    <property type="entry name" value="HATPase_C_sf"/>
</dbReference>
<evidence type="ECO:0000313" key="6">
    <source>
        <dbReference type="EMBL" id="VGO13142.1"/>
    </source>
</evidence>
<dbReference type="AlphaFoldDB" id="A0A6C2TZP4"/>
<dbReference type="GO" id="GO:0016020">
    <property type="term" value="C:membrane"/>
    <property type="evidence" value="ECO:0007669"/>
    <property type="project" value="InterPro"/>
</dbReference>
<dbReference type="EMBL" id="CAAHFG010000001">
    <property type="protein sequence ID" value="VGO13142.1"/>
    <property type="molecule type" value="Genomic_DNA"/>
</dbReference>
<keyword evidence="2 6" id="KW-0418">Kinase</keyword>
<dbReference type="SUPFAM" id="SSF55874">
    <property type="entry name" value="ATPase domain of HSP90 chaperone/DNA topoisomerase II/histidine kinase"/>
    <property type="match status" value="1"/>
</dbReference>
<keyword evidence="1" id="KW-0808">Transferase</keyword>
<evidence type="ECO:0000256" key="3">
    <source>
        <dbReference type="ARBA" id="ARBA00023012"/>
    </source>
</evidence>
<dbReference type="Gene3D" id="3.30.565.10">
    <property type="entry name" value="Histidine kinase-like ATPase, C-terminal domain"/>
    <property type="match status" value="1"/>
</dbReference>
<evidence type="ECO:0000259" key="5">
    <source>
        <dbReference type="Pfam" id="PF07730"/>
    </source>
</evidence>
<dbReference type="Gene3D" id="1.20.5.1930">
    <property type="match status" value="1"/>
</dbReference>
<feature type="domain" description="Signal transduction histidine kinase subgroup 3 dimerisation and phosphoacceptor" evidence="5">
    <location>
        <begin position="457"/>
        <end position="512"/>
    </location>
</feature>
<dbReference type="Gene3D" id="2.60.120.260">
    <property type="entry name" value="Galactose-binding domain-like"/>
    <property type="match status" value="1"/>
</dbReference>
<evidence type="ECO:0000256" key="1">
    <source>
        <dbReference type="ARBA" id="ARBA00022679"/>
    </source>
</evidence>
<keyword evidence="7" id="KW-1185">Reference proteome</keyword>
<evidence type="ECO:0000256" key="4">
    <source>
        <dbReference type="SAM" id="Phobius"/>
    </source>
</evidence>
<keyword evidence="4" id="KW-0472">Membrane</keyword>
<protein>
    <submittedName>
        <fullName evidence="6">Sensor histidine kinase LiaS</fullName>
    </submittedName>
</protein>
<dbReference type="GO" id="GO:0000155">
    <property type="term" value="F:phosphorelay sensor kinase activity"/>
    <property type="evidence" value="ECO:0007669"/>
    <property type="project" value="InterPro"/>
</dbReference>
<dbReference type="Proteomes" id="UP000366872">
    <property type="component" value="Unassembled WGS sequence"/>
</dbReference>
<sequence>MHRYLNGFIFFLLVGLLAPAVAMPHPESLSLTELKQRLEEIEAELAHLASYSLRGGSGSVGYTSVPHEIPDKKEWVRIELGEAHPIDQIVLVPCIKRNPGTGLEAEGFPVNFRILAGTEHTTNVVAAFTAEDQLLPRIAPLAVSAHALNASWIAVEATLLSKRDWDGRYALFFSEILAFSGLDNVALQKPVQASSSRQALGWDKQFLVDGFIPYLMDSSSEAKSQAVTFRVDDQSSPMAITIDLETPQPISHVNLHMADLSRTIPQTAPSDYAVPRRLRVTGGNQADFSDQTLLFEYQLKSVYDAGPVIPRRFPEAVCRYVQFQLLELHLHNFPGRRPFVVAFAEIEILSEGRNAALGKPVATSGLSRPPRDPGRLTDGRNFFGKILSMRDWMNQLARRHDLETERPLIQAAMDLRYERQKTNLTRMYWLVALLAAAIGFALLIERMIHRNQLEKMRSRFAADLHDELGANLHAIGLLGDLAKETVHSPDELIQTVDKIRAITERSGKAARHCADIYAAQLCGALKQDMQKTAQRILADIDYDLAIQGEEQLQTLKPRTRADLFLFYKESLVNVSRHSGATRCNIRLTSENRYITLIISDNGRGHSGDAPSSLKRRARLLKAKFELASVDDGGTTITLRLRHRKIRNLNLKARN</sequence>
<dbReference type="Pfam" id="PF07730">
    <property type="entry name" value="HisKA_3"/>
    <property type="match status" value="1"/>
</dbReference>
<accession>A0A6C2TZP4</accession>
<evidence type="ECO:0000313" key="7">
    <source>
        <dbReference type="Proteomes" id="UP000366872"/>
    </source>
</evidence>
<keyword evidence="3" id="KW-0902">Two-component regulatory system</keyword>
<name>A0A6C2TZP4_PONDE</name>
<dbReference type="RefSeq" id="WP_136078746.1">
    <property type="nucleotide sequence ID" value="NZ_CAAHFG010000001.1"/>
</dbReference>
<dbReference type="PANTHER" id="PTHR24421">
    <property type="entry name" value="NITRATE/NITRITE SENSOR PROTEIN NARX-RELATED"/>
    <property type="match status" value="1"/>
</dbReference>
<keyword evidence="4" id="KW-1133">Transmembrane helix</keyword>
<keyword evidence="4" id="KW-0812">Transmembrane</keyword>
<feature type="transmembrane region" description="Helical" evidence="4">
    <location>
        <begin position="427"/>
        <end position="448"/>
    </location>
</feature>
<dbReference type="InterPro" id="IPR011712">
    <property type="entry name" value="Sig_transdc_His_kin_sub3_dim/P"/>
</dbReference>
<dbReference type="GO" id="GO:0046983">
    <property type="term" value="F:protein dimerization activity"/>
    <property type="evidence" value="ECO:0007669"/>
    <property type="project" value="InterPro"/>
</dbReference>
<gene>
    <name evidence="6" type="primary">liaS_8</name>
    <name evidence="6" type="ORF">PDESU_01696</name>
</gene>
<evidence type="ECO:0000256" key="2">
    <source>
        <dbReference type="ARBA" id="ARBA00022777"/>
    </source>
</evidence>
<proteinExistence type="predicted"/>
<reference evidence="6 7" key="1">
    <citation type="submission" date="2019-04" db="EMBL/GenBank/DDBJ databases">
        <authorList>
            <person name="Van Vliet M D."/>
        </authorList>
    </citation>
    <scope>NUCLEOTIDE SEQUENCE [LARGE SCALE GENOMIC DNA]</scope>
    <source>
        <strain evidence="6 7">F1</strain>
    </source>
</reference>
<organism evidence="6 7">
    <name type="scientific">Pontiella desulfatans</name>
    <dbReference type="NCBI Taxonomy" id="2750659"/>
    <lineage>
        <taxon>Bacteria</taxon>
        <taxon>Pseudomonadati</taxon>
        <taxon>Kiritimatiellota</taxon>
        <taxon>Kiritimatiellia</taxon>
        <taxon>Kiritimatiellales</taxon>
        <taxon>Pontiellaceae</taxon>
        <taxon>Pontiella</taxon>
    </lineage>
</organism>
<dbReference type="CDD" id="cd16917">
    <property type="entry name" value="HATPase_UhpB-NarQ-NarX-like"/>
    <property type="match status" value="1"/>
</dbReference>